<dbReference type="InterPro" id="IPR028565">
    <property type="entry name" value="MHD"/>
</dbReference>
<feature type="compositionally biased region" description="Acidic residues" evidence="9">
    <location>
        <begin position="85"/>
        <end position="99"/>
    </location>
</feature>
<evidence type="ECO:0000256" key="1">
    <source>
        <dbReference type="ARBA" id="ARBA00004308"/>
    </source>
</evidence>
<reference evidence="12" key="2">
    <citation type="submission" date="2017-05" db="UniProtKB">
        <authorList>
            <consortium name="EnsemblMetazoa"/>
        </authorList>
    </citation>
    <scope>IDENTIFICATION</scope>
</reference>
<name>A0A1X7V3L5_AMPQE</name>
<dbReference type="InterPro" id="IPR001392">
    <property type="entry name" value="Clathrin_mu"/>
</dbReference>
<feature type="compositionally biased region" description="Basic and acidic residues" evidence="9">
    <location>
        <begin position="100"/>
        <end position="117"/>
    </location>
</feature>
<evidence type="ECO:0000256" key="4">
    <source>
        <dbReference type="ARBA" id="ARBA00022448"/>
    </source>
</evidence>
<gene>
    <name evidence="12" type="primary">105312379</name>
</gene>
<dbReference type="InterPro" id="IPR036168">
    <property type="entry name" value="AP2_Mu_C_sf"/>
</dbReference>
<evidence type="ECO:0000256" key="9">
    <source>
        <dbReference type="SAM" id="MobiDB-lite"/>
    </source>
</evidence>
<feature type="region of interest" description="Disordered" evidence="9">
    <location>
        <begin position="1"/>
        <end position="117"/>
    </location>
</feature>
<keyword evidence="7" id="KW-0653">Protein transport</keyword>
<dbReference type="SUPFAM" id="SSF49447">
    <property type="entry name" value="Second domain of Mu2 adaptin subunit (ap50) of ap2 adaptor"/>
    <property type="match status" value="1"/>
</dbReference>
<comment type="subcellular location">
    <subcellularLocation>
        <location evidence="2">Cytoplasm</location>
    </subcellularLocation>
    <subcellularLocation>
        <location evidence="1">Endomembrane system</location>
    </subcellularLocation>
</comment>
<dbReference type="InParanoid" id="A0A1X7V3L5"/>
<feature type="domain" description="MHD" evidence="11">
    <location>
        <begin position="396"/>
        <end position="693"/>
    </location>
</feature>
<dbReference type="GO" id="GO:0030131">
    <property type="term" value="C:clathrin adaptor complex"/>
    <property type="evidence" value="ECO:0007669"/>
    <property type="project" value="InterPro"/>
</dbReference>
<dbReference type="EnsemblMetazoa" id="XM_011404975.2">
    <property type="protein sequence ID" value="XP_011403277.1"/>
    <property type="gene ID" value="LOC105312379"/>
</dbReference>
<evidence type="ECO:0000256" key="2">
    <source>
        <dbReference type="ARBA" id="ARBA00004496"/>
    </source>
</evidence>
<evidence type="ECO:0000313" key="12">
    <source>
        <dbReference type="EnsemblMetazoa" id="Aqu2.1.34598_001"/>
    </source>
</evidence>
<dbReference type="eggNOG" id="KOG2677">
    <property type="taxonomic scope" value="Eukaryota"/>
</dbReference>
<dbReference type="InterPro" id="IPR050431">
    <property type="entry name" value="Adaptor_comp_med_subunit"/>
</dbReference>
<accession>A0A1X7V3L5</accession>
<evidence type="ECO:0000256" key="6">
    <source>
        <dbReference type="ARBA" id="ARBA00022583"/>
    </source>
</evidence>
<dbReference type="Gene3D" id="2.60.40.1170">
    <property type="entry name" value="Mu homology domain, subdomain B"/>
    <property type="match status" value="3"/>
</dbReference>
<dbReference type="PANTHER" id="PTHR10529">
    <property type="entry name" value="AP COMPLEX SUBUNIT MU"/>
    <property type="match status" value="1"/>
</dbReference>
<feature type="compositionally biased region" description="Polar residues" evidence="9">
    <location>
        <begin position="45"/>
        <end position="60"/>
    </location>
</feature>
<evidence type="ECO:0008006" key="14">
    <source>
        <dbReference type="Google" id="ProtNLM"/>
    </source>
</evidence>
<keyword evidence="8" id="KW-0472">Membrane</keyword>
<dbReference type="GO" id="GO:0006897">
    <property type="term" value="P:endocytosis"/>
    <property type="evidence" value="ECO:0007669"/>
    <property type="project" value="UniProtKB-KW"/>
</dbReference>
<evidence type="ECO:0000313" key="13">
    <source>
        <dbReference type="Proteomes" id="UP000007879"/>
    </source>
</evidence>
<dbReference type="AlphaFoldDB" id="A0A1X7V3L5"/>
<keyword evidence="5" id="KW-0963">Cytoplasm</keyword>
<evidence type="ECO:0000256" key="7">
    <source>
        <dbReference type="ARBA" id="ARBA00022927"/>
    </source>
</evidence>
<keyword evidence="13" id="KW-1185">Reference proteome</keyword>
<protein>
    <recommendedName>
        <fullName evidence="14">MHD domain-containing protein</fullName>
    </recommendedName>
</protein>
<organism evidence="12">
    <name type="scientific">Amphimedon queenslandica</name>
    <name type="common">Sponge</name>
    <dbReference type="NCBI Taxonomy" id="400682"/>
    <lineage>
        <taxon>Eukaryota</taxon>
        <taxon>Metazoa</taxon>
        <taxon>Porifera</taxon>
        <taxon>Demospongiae</taxon>
        <taxon>Heteroscleromorpha</taxon>
        <taxon>Haplosclerida</taxon>
        <taxon>Niphatidae</taxon>
        <taxon>Amphimedon</taxon>
    </lineage>
</organism>
<dbReference type="GO" id="GO:0006886">
    <property type="term" value="P:intracellular protein transport"/>
    <property type="evidence" value="ECO:0007669"/>
    <property type="project" value="InterPro"/>
</dbReference>
<dbReference type="PROSITE" id="PS51070">
    <property type="entry name" value="SHD"/>
    <property type="match status" value="1"/>
</dbReference>
<reference evidence="13" key="1">
    <citation type="journal article" date="2010" name="Nature">
        <title>The Amphimedon queenslandica genome and the evolution of animal complexity.</title>
        <authorList>
            <person name="Srivastava M."/>
            <person name="Simakov O."/>
            <person name="Chapman J."/>
            <person name="Fahey B."/>
            <person name="Gauthier M.E."/>
            <person name="Mitros T."/>
            <person name="Richards G.S."/>
            <person name="Conaco C."/>
            <person name="Dacre M."/>
            <person name="Hellsten U."/>
            <person name="Larroux C."/>
            <person name="Putnam N.H."/>
            <person name="Stanke M."/>
            <person name="Adamska M."/>
            <person name="Darling A."/>
            <person name="Degnan S.M."/>
            <person name="Oakley T.H."/>
            <person name="Plachetzki D.C."/>
            <person name="Zhai Y."/>
            <person name="Adamski M."/>
            <person name="Calcino A."/>
            <person name="Cummins S.F."/>
            <person name="Goodstein D.M."/>
            <person name="Harris C."/>
            <person name="Jackson D.J."/>
            <person name="Leys S.P."/>
            <person name="Shu S."/>
            <person name="Woodcroft B.J."/>
            <person name="Vervoort M."/>
            <person name="Kosik K.S."/>
            <person name="Manning G."/>
            <person name="Degnan B.M."/>
            <person name="Rokhsar D.S."/>
        </authorList>
    </citation>
    <scope>NUCLEOTIDE SEQUENCE [LARGE SCALE GENOMIC DNA]</scope>
</reference>
<dbReference type="InterPro" id="IPR012320">
    <property type="entry name" value="SHD_dom"/>
</dbReference>
<dbReference type="GO" id="GO:0012505">
    <property type="term" value="C:endomembrane system"/>
    <property type="evidence" value="ECO:0007669"/>
    <property type="project" value="UniProtKB-SubCell"/>
</dbReference>
<sequence length="696" mass="78627">MAESVTDGGGFVDSFVGSPSPSRDESPSKTLPAEADTAKKRFSDDFSSSLEAITTAQNGAIPSERTEPWENFDIVPDRSDTPANSDDEHDDDDDDEEDESTKVKSESKENNPVVEKLKKPTRKWESFDDDAIIVKKKGGAGLNETTNRLIKSTEDLDAASDPQCAVDRETNQSEWTALHDTFKETDAPFVEDEESLPFRRTQSMRADTHRAVRIVDALRQQRRLSNTSLDIDKKGAFSNEDDLTRKLKLDKEWDVHLKLNKRIPGTKTKWLPVRVSVKKGVLSIKKGAMLSPGRKSSISPAVVEDVILQHNHKMTDPVPRSYDKNTKLHQIKLQQSIVQEKRSVKRLFLMEHVTRFKTLYKIGSHDLSVIQSILEAVNEAVRQLPVTRARGVAYRVNEVFVDVKESSDILMNCDGAVLDRKSLIRMYIQAFLSGAPDCKLVLNNIEATLLQGKSVLTQGMTRQVRLQDLVLHPCVNKDLYGSSRQIKFQPVDGSTFELLRCSIDPYISPPINVSCLMEYHQTQHNVKISSSFIVRKKHNLRQRPITNLVIRFPIPTSWSSLFLTEGKFGQQQTIGSTASLRGSFRRKIKTRECRIETHLGSARYEAEHQAIMWRIGTYSTTSQPHTFSCDIMLKPGMQKPDMVNEKAEVTYTVPGTSTGIAVKSFEVEGASTPETWVKYEIQYRYEVQMFPDLSID</sequence>
<dbReference type="PRINTS" id="PR00314">
    <property type="entry name" value="CLATHRINADPT"/>
</dbReference>
<dbReference type="Proteomes" id="UP000007879">
    <property type="component" value="Unassembled WGS sequence"/>
</dbReference>
<evidence type="ECO:0000256" key="5">
    <source>
        <dbReference type="ARBA" id="ARBA00022490"/>
    </source>
</evidence>
<proteinExistence type="inferred from homology"/>
<dbReference type="OrthoDB" id="10063141at2759"/>
<evidence type="ECO:0000259" key="10">
    <source>
        <dbReference type="PROSITE" id="PS51070"/>
    </source>
</evidence>
<comment type="similarity">
    <text evidence="3">Belongs to the Stoned B family.</text>
</comment>
<dbReference type="EnsemblMetazoa" id="Aqu2.1.34598_001">
    <property type="protein sequence ID" value="Aqu2.1.34598_001"/>
    <property type="gene ID" value="Aqu2.1.34598"/>
</dbReference>
<dbReference type="PROSITE" id="PS51072">
    <property type="entry name" value="MHD"/>
    <property type="match status" value="1"/>
</dbReference>
<keyword evidence="4" id="KW-0813">Transport</keyword>
<keyword evidence="6" id="KW-0254">Endocytosis</keyword>
<evidence type="ECO:0000256" key="3">
    <source>
        <dbReference type="ARBA" id="ARBA00005579"/>
    </source>
</evidence>
<dbReference type="KEGG" id="aqu:105312379"/>
<feature type="domain" description="SHD" evidence="10">
    <location>
        <begin position="252"/>
        <end position="392"/>
    </location>
</feature>
<dbReference type="Pfam" id="PF00928">
    <property type="entry name" value="Adap_comp_sub"/>
    <property type="match status" value="1"/>
</dbReference>
<dbReference type="STRING" id="400682.A0A1X7V3L5"/>
<evidence type="ECO:0000256" key="8">
    <source>
        <dbReference type="ARBA" id="ARBA00023136"/>
    </source>
</evidence>
<evidence type="ECO:0000259" key="11">
    <source>
        <dbReference type="PROSITE" id="PS51072"/>
    </source>
</evidence>